<organism evidence="2 3">
    <name type="scientific">Pinctada imbricata</name>
    <name type="common">Atlantic pearl-oyster</name>
    <name type="synonym">Pinctada martensii</name>
    <dbReference type="NCBI Taxonomy" id="66713"/>
    <lineage>
        <taxon>Eukaryota</taxon>
        <taxon>Metazoa</taxon>
        <taxon>Spiralia</taxon>
        <taxon>Lophotrochozoa</taxon>
        <taxon>Mollusca</taxon>
        <taxon>Bivalvia</taxon>
        <taxon>Autobranchia</taxon>
        <taxon>Pteriomorphia</taxon>
        <taxon>Pterioida</taxon>
        <taxon>Pterioidea</taxon>
        <taxon>Pteriidae</taxon>
        <taxon>Pinctada</taxon>
    </lineage>
</organism>
<name>A0AA88YGM9_PINIB</name>
<dbReference type="InterPro" id="IPR036734">
    <property type="entry name" value="Neur_chan_lig-bd_sf"/>
</dbReference>
<sequence>MDMKWTDDRIKWNITMYNGLKKIRIPASLLWLPDIVLYNK</sequence>
<comment type="caution">
    <text evidence="2">The sequence shown here is derived from an EMBL/GenBank/DDBJ whole genome shotgun (WGS) entry which is preliminary data.</text>
</comment>
<dbReference type="Pfam" id="PF02931">
    <property type="entry name" value="Neur_chan_LBD"/>
    <property type="match status" value="1"/>
</dbReference>
<dbReference type="AlphaFoldDB" id="A0AA88YGM9"/>
<dbReference type="GO" id="GO:0016020">
    <property type="term" value="C:membrane"/>
    <property type="evidence" value="ECO:0007669"/>
    <property type="project" value="InterPro"/>
</dbReference>
<dbReference type="Gene3D" id="2.70.170.10">
    <property type="entry name" value="Neurotransmitter-gated ion-channel ligand-binding domain"/>
    <property type="match status" value="1"/>
</dbReference>
<accession>A0AA88YGM9</accession>
<dbReference type="EMBL" id="VSWD01000007">
    <property type="protein sequence ID" value="KAK3096499.1"/>
    <property type="molecule type" value="Genomic_DNA"/>
</dbReference>
<reference evidence="2" key="1">
    <citation type="submission" date="2019-08" db="EMBL/GenBank/DDBJ databases">
        <title>The improved chromosome-level genome for the pearl oyster Pinctada fucata martensii using PacBio sequencing and Hi-C.</title>
        <authorList>
            <person name="Zheng Z."/>
        </authorList>
    </citation>
    <scope>NUCLEOTIDE SEQUENCE</scope>
    <source>
        <strain evidence="2">ZZ-2019</strain>
        <tissue evidence="2">Adductor muscle</tissue>
    </source>
</reference>
<gene>
    <name evidence="2" type="ORF">FSP39_000745</name>
</gene>
<dbReference type="SUPFAM" id="SSF63712">
    <property type="entry name" value="Nicotinic receptor ligand binding domain-like"/>
    <property type="match status" value="1"/>
</dbReference>
<evidence type="ECO:0000259" key="1">
    <source>
        <dbReference type="Pfam" id="PF02931"/>
    </source>
</evidence>
<proteinExistence type="predicted"/>
<dbReference type="Proteomes" id="UP001186944">
    <property type="component" value="Unassembled WGS sequence"/>
</dbReference>
<keyword evidence="3" id="KW-1185">Reference proteome</keyword>
<evidence type="ECO:0000313" key="2">
    <source>
        <dbReference type="EMBL" id="KAK3096499.1"/>
    </source>
</evidence>
<evidence type="ECO:0000313" key="3">
    <source>
        <dbReference type="Proteomes" id="UP001186944"/>
    </source>
</evidence>
<dbReference type="GO" id="GO:0005230">
    <property type="term" value="F:extracellular ligand-gated monoatomic ion channel activity"/>
    <property type="evidence" value="ECO:0007669"/>
    <property type="project" value="InterPro"/>
</dbReference>
<protein>
    <recommendedName>
        <fullName evidence="1">Neurotransmitter-gated ion-channel ligand-binding domain-containing protein</fullName>
    </recommendedName>
</protein>
<feature type="domain" description="Neurotransmitter-gated ion-channel ligand-binding" evidence="1">
    <location>
        <begin position="1"/>
        <end position="40"/>
    </location>
</feature>
<dbReference type="InterPro" id="IPR006202">
    <property type="entry name" value="Neur_chan_lig-bd"/>
</dbReference>